<dbReference type="InterPro" id="IPR010918">
    <property type="entry name" value="PurM-like_C_dom"/>
</dbReference>
<keyword evidence="3" id="KW-0418">Kinase</keyword>
<dbReference type="SUPFAM" id="SSF56042">
    <property type="entry name" value="PurM C-terminal domain-like"/>
    <property type="match status" value="1"/>
</dbReference>
<organism evidence="8 9">
    <name type="scientific">Polyrhizophydium stewartii</name>
    <dbReference type="NCBI Taxonomy" id="2732419"/>
    <lineage>
        <taxon>Eukaryota</taxon>
        <taxon>Fungi</taxon>
        <taxon>Fungi incertae sedis</taxon>
        <taxon>Chytridiomycota</taxon>
        <taxon>Chytridiomycota incertae sedis</taxon>
        <taxon>Chytridiomycetes</taxon>
        <taxon>Rhizophydiales</taxon>
        <taxon>Rhizophydiales incertae sedis</taxon>
        <taxon>Polyrhizophydium</taxon>
    </lineage>
</organism>
<evidence type="ECO:0008006" key="10">
    <source>
        <dbReference type="Google" id="ProtNLM"/>
    </source>
</evidence>
<keyword evidence="4" id="KW-0067">ATP-binding</keyword>
<proteinExistence type="predicted"/>
<dbReference type="InterPro" id="IPR036676">
    <property type="entry name" value="PurM-like_C_sf"/>
</dbReference>
<dbReference type="InterPro" id="IPR004536">
    <property type="entry name" value="SPS/SelD"/>
</dbReference>
<sequence length="321" mass="34235">MLLEGLGAGFIGMDSSITPTRFAGFKLVQTTDFFYPVTDDPYVHGMITCANVLSDLYAMGVSTCDNMLMLLTLPRDMPDADRHRSARLVMDGFHEAARRAGTKVTGGQTVRGPWFMSGGVASAVVQDSELPALDDARAGDVLVLTKPLGTQVAINVNTWLSDEAKFGRIAHILTRDQAKAAFATATLSMVRLNQTAARLMVKYGARAATDVTGFGIVGHARTLAGNQRRQVDLRITALPVIQGMDKVDAVVSYRLSQGLSAETSGGLLIALPPETAAAFMDELQAIDGWPAFVVGRVEEGDGGASLANPEWITCAWRAESA</sequence>
<evidence type="ECO:0000256" key="2">
    <source>
        <dbReference type="ARBA" id="ARBA00022741"/>
    </source>
</evidence>
<dbReference type="PANTHER" id="PTHR10256">
    <property type="entry name" value="SELENIDE, WATER DIKINASE"/>
    <property type="match status" value="1"/>
</dbReference>
<keyword evidence="2" id="KW-0547">Nucleotide-binding</keyword>
<dbReference type="PANTHER" id="PTHR10256:SF0">
    <property type="entry name" value="INACTIVE SELENIDE, WATER DIKINASE-LIKE PROTEIN-RELATED"/>
    <property type="match status" value="1"/>
</dbReference>
<feature type="domain" description="PurM-like C-terminal" evidence="7">
    <location>
        <begin position="137"/>
        <end position="303"/>
    </location>
</feature>
<dbReference type="Proteomes" id="UP001527925">
    <property type="component" value="Unassembled WGS sequence"/>
</dbReference>
<evidence type="ECO:0000256" key="4">
    <source>
        <dbReference type="ARBA" id="ARBA00022840"/>
    </source>
</evidence>
<dbReference type="Gene3D" id="3.90.650.10">
    <property type="entry name" value="PurM-like C-terminal domain"/>
    <property type="match status" value="1"/>
</dbReference>
<keyword evidence="5" id="KW-0711">Selenium</keyword>
<dbReference type="PIRSF" id="PIRSF036407">
    <property type="entry name" value="Selenphspht_syn"/>
    <property type="match status" value="1"/>
</dbReference>
<evidence type="ECO:0000256" key="5">
    <source>
        <dbReference type="ARBA" id="ARBA00023266"/>
    </source>
</evidence>
<comment type="caution">
    <text evidence="8">The sequence shown here is derived from an EMBL/GenBank/DDBJ whole genome shotgun (WGS) entry which is preliminary data.</text>
</comment>
<evidence type="ECO:0000313" key="9">
    <source>
        <dbReference type="Proteomes" id="UP001527925"/>
    </source>
</evidence>
<gene>
    <name evidence="8" type="ORF">HK105_206114</name>
</gene>
<dbReference type="Gene3D" id="3.30.1330.10">
    <property type="entry name" value="PurM-like, N-terminal domain"/>
    <property type="match status" value="1"/>
</dbReference>
<accession>A0ABR4N490</accession>
<dbReference type="EMBL" id="JADGIZ020000034">
    <property type="protein sequence ID" value="KAL2914342.1"/>
    <property type="molecule type" value="Genomic_DNA"/>
</dbReference>
<name>A0ABR4N490_9FUNG</name>
<evidence type="ECO:0000259" key="7">
    <source>
        <dbReference type="Pfam" id="PF02769"/>
    </source>
</evidence>
<dbReference type="InterPro" id="IPR036921">
    <property type="entry name" value="PurM-like_N_sf"/>
</dbReference>
<dbReference type="InterPro" id="IPR016188">
    <property type="entry name" value="PurM-like_N"/>
</dbReference>
<dbReference type="Pfam" id="PF02769">
    <property type="entry name" value="AIRS_C"/>
    <property type="match status" value="1"/>
</dbReference>
<dbReference type="Pfam" id="PF00586">
    <property type="entry name" value="AIRS"/>
    <property type="match status" value="1"/>
</dbReference>
<keyword evidence="9" id="KW-1185">Reference proteome</keyword>
<evidence type="ECO:0000313" key="8">
    <source>
        <dbReference type="EMBL" id="KAL2914342.1"/>
    </source>
</evidence>
<evidence type="ECO:0000256" key="1">
    <source>
        <dbReference type="ARBA" id="ARBA00022679"/>
    </source>
</evidence>
<keyword evidence="1" id="KW-0808">Transferase</keyword>
<reference evidence="8 9" key="1">
    <citation type="submission" date="2023-09" db="EMBL/GenBank/DDBJ databases">
        <title>Pangenome analysis of Batrachochytrium dendrobatidis and related Chytrids.</title>
        <authorList>
            <person name="Yacoub M.N."/>
            <person name="Stajich J.E."/>
            <person name="James T.Y."/>
        </authorList>
    </citation>
    <scope>NUCLEOTIDE SEQUENCE [LARGE SCALE GENOMIC DNA]</scope>
    <source>
        <strain evidence="8 9">JEL0888</strain>
    </source>
</reference>
<feature type="domain" description="PurM-like N-terminal" evidence="6">
    <location>
        <begin position="24"/>
        <end position="111"/>
    </location>
</feature>
<protein>
    <recommendedName>
        <fullName evidence="10">Selenide, water dikinase</fullName>
    </recommendedName>
</protein>
<evidence type="ECO:0000256" key="3">
    <source>
        <dbReference type="ARBA" id="ARBA00022777"/>
    </source>
</evidence>
<evidence type="ECO:0000259" key="6">
    <source>
        <dbReference type="Pfam" id="PF00586"/>
    </source>
</evidence>
<dbReference type="SUPFAM" id="SSF55326">
    <property type="entry name" value="PurM N-terminal domain-like"/>
    <property type="match status" value="1"/>
</dbReference>
<dbReference type="NCBIfam" id="TIGR00476">
    <property type="entry name" value="selD"/>
    <property type="match status" value="1"/>
</dbReference>